<sequence length="85" mass="9311">MDAMKLDGLQLRQQPLDPHCRMYASLSLPGITVNGEAILLPGALDHDGGVTLNTATPYTILQHDVYHPFAAAFTKVTARLPRMPR</sequence>
<feature type="domain" description="Xylanase inhibitor C-terminal" evidence="1">
    <location>
        <begin position="26"/>
        <end position="80"/>
    </location>
</feature>
<evidence type="ECO:0000313" key="3">
    <source>
        <dbReference type="Proteomes" id="UP000729402"/>
    </source>
</evidence>
<dbReference type="AlphaFoldDB" id="A0A8J5TDF1"/>
<evidence type="ECO:0000313" key="2">
    <source>
        <dbReference type="EMBL" id="KAG8080605.1"/>
    </source>
</evidence>
<reference evidence="2" key="1">
    <citation type="journal article" date="2021" name="bioRxiv">
        <title>Whole Genome Assembly and Annotation of Northern Wild Rice, Zizania palustris L., Supports a Whole Genome Duplication in the Zizania Genus.</title>
        <authorList>
            <person name="Haas M."/>
            <person name="Kono T."/>
            <person name="Macchietto M."/>
            <person name="Millas R."/>
            <person name="McGilp L."/>
            <person name="Shao M."/>
            <person name="Duquette J."/>
            <person name="Hirsch C.N."/>
            <person name="Kimball J."/>
        </authorList>
    </citation>
    <scope>NUCLEOTIDE SEQUENCE</scope>
    <source>
        <tissue evidence="2">Fresh leaf tissue</tissue>
    </source>
</reference>
<keyword evidence="3" id="KW-1185">Reference proteome</keyword>
<name>A0A8J5TDF1_ZIZPA</name>
<dbReference type="InterPro" id="IPR032799">
    <property type="entry name" value="TAXi_C"/>
</dbReference>
<proteinExistence type="predicted"/>
<comment type="caution">
    <text evidence="2">The sequence shown here is derived from an EMBL/GenBank/DDBJ whole genome shotgun (WGS) entry which is preliminary data.</text>
</comment>
<reference evidence="2" key="2">
    <citation type="submission" date="2021-02" db="EMBL/GenBank/DDBJ databases">
        <authorList>
            <person name="Kimball J.A."/>
            <person name="Haas M.W."/>
            <person name="Macchietto M."/>
            <person name="Kono T."/>
            <person name="Duquette J."/>
            <person name="Shao M."/>
        </authorList>
    </citation>
    <scope>NUCLEOTIDE SEQUENCE</scope>
    <source>
        <tissue evidence="2">Fresh leaf tissue</tissue>
    </source>
</reference>
<dbReference type="Proteomes" id="UP000729402">
    <property type="component" value="Unassembled WGS sequence"/>
</dbReference>
<organism evidence="2 3">
    <name type="scientific">Zizania palustris</name>
    <name type="common">Northern wild rice</name>
    <dbReference type="NCBI Taxonomy" id="103762"/>
    <lineage>
        <taxon>Eukaryota</taxon>
        <taxon>Viridiplantae</taxon>
        <taxon>Streptophyta</taxon>
        <taxon>Embryophyta</taxon>
        <taxon>Tracheophyta</taxon>
        <taxon>Spermatophyta</taxon>
        <taxon>Magnoliopsida</taxon>
        <taxon>Liliopsida</taxon>
        <taxon>Poales</taxon>
        <taxon>Poaceae</taxon>
        <taxon>BOP clade</taxon>
        <taxon>Oryzoideae</taxon>
        <taxon>Oryzeae</taxon>
        <taxon>Zizaniinae</taxon>
        <taxon>Zizania</taxon>
    </lineage>
</organism>
<evidence type="ECO:0000259" key="1">
    <source>
        <dbReference type="Pfam" id="PF14541"/>
    </source>
</evidence>
<accession>A0A8J5TDF1</accession>
<protein>
    <recommendedName>
        <fullName evidence="1">Xylanase inhibitor C-terminal domain-containing protein</fullName>
    </recommendedName>
</protein>
<gene>
    <name evidence="2" type="ORF">GUJ93_ZPchr0007g6378</name>
</gene>
<dbReference type="Pfam" id="PF14541">
    <property type="entry name" value="TAXi_C"/>
    <property type="match status" value="1"/>
</dbReference>
<dbReference type="EMBL" id="JAAALK010000282">
    <property type="protein sequence ID" value="KAG8080605.1"/>
    <property type="molecule type" value="Genomic_DNA"/>
</dbReference>